<dbReference type="PROSITE" id="PS51332">
    <property type="entry name" value="B12_BINDING"/>
    <property type="match status" value="1"/>
</dbReference>
<comment type="cofactor">
    <cofactor evidence="1">
        <name>[4Fe-4S] cluster</name>
        <dbReference type="ChEBI" id="CHEBI:49883"/>
    </cofactor>
</comment>
<feature type="domain" description="B12-binding" evidence="8">
    <location>
        <begin position="4"/>
        <end position="137"/>
    </location>
</feature>
<keyword evidence="3" id="KW-0808">Transferase</keyword>
<organism evidence="10 11">
    <name type="scientific">Nitrospirillum iridis</name>
    <dbReference type="NCBI Taxonomy" id="765888"/>
    <lineage>
        <taxon>Bacteria</taxon>
        <taxon>Pseudomonadati</taxon>
        <taxon>Pseudomonadota</taxon>
        <taxon>Alphaproteobacteria</taxon>
        <taxon>Rhodospirillales</taxon>
        <taxon>Azospirillaceae</taxon>
        <taxon>Nitrospirillum</taxon>
    </lineage>
</organism>
<dbReference type="Pfam" id="PF04055">
    <property type="entry name" value="Radical_SAM"/>
    <property type="match status" value="1"/>
</dbReference>
<dbReference type="SUPFAM" id="SSF102114">
    <property type="entry name" value="Radical SAM enzymes"/>
    <property type="match status" value="1"/>
</dbReference>
<keyword evidence="4" id="KW-0949">S-adenosyl-L-methionine</keyword>
<dbReference type="SFLD" id="SFLDG01082">
    <property type="entry name" value="B12-binding_domain_containing"/>
    <property type="match status" value="1"/>
</dbReference>
<keyword evidence="11" id="KW-1185">Reference proteome</keyword>
<dbReference type="GO" id="GO:0046872">
    <property type="term" value="F:metal ion binding"/>
    <property type="evidence" value="ECO:0007669"/>
    <property type="project" value="UniProtKB-KW"/>
</dbReference>
<dbReference type="InterPro" id="IPR058240">
    <property type="entry name" value="rSAM_sf"/>
</dbReference>
<evidence type="ECO:0000256" key="3">
    <source>
        <dbReference type="ARBA" id="ARBA00022679"/>
    </source>
</evidence>
<gene>
    <name evidence="10" type="ORF">FHS74_004782</name>
</gene>
<dbReference type="EMBL" id="JACIIZ010000016">
    <property type="protein sequence ID" value="MBB6254196.1"/>
    <property type="molecule type" value="Genomic_DNA"/>
</dbReference>
<dbReference type="InterPro" id="IPR051198">
    <property type="entry name" value="BchE-like"/>
</dbReference>
<name>A0A7X0B4B6_9PROT</name>
<evidence type="ECO:0000256" key="7">
    <source>
        <dbReference type="ARBA" id="ARBA00023014"/>
    </source>
</evidence>
<evidence type="ECO:0000313" key="10">
    <source>
        <dbReference type="EMBL" id="MBB6254196.1"/>
    </source>
</evidence>
<dbReference type="SMART" id="SM00729">
    <property type="entry name" value="Elp3"/>
    <property type="match status" value="1"/>
</dbReference>
<dbReference type="GO" id="GO:0051539">
    <property type="term" value="F:4 iron, 4 sulfur cluster binding"/>
    <property type="evidence" value="ECO:0007669"/>
    <property type="project" value="UniProtKB-KW"/>
</dbReference>
<dbReference type="InterPro" id="IPR007197">
    <property type="entry name" value="rSAM"/>
</dbReference>
<dbReference type="InterPro" id="IPR034466">
    <property type="entry name" value="Methyltransferase_Class_B"/>
</dbReference>
<feature type="domain" description="Radical SAM core" evidence="9">
    <location>
        <begin position="181"/>
        <end position="418"/>
    </location>
</feature>
<evidence type="ECO:0000256" key="6">
    <source>
        <dbReference type="ARBA" id="ARBA00023004"/>
    </source>
</evidence>
<accession>A0A7X0B4B6</accession>
<keyword evidence="6" id="KW-0408">Iron</keyword>
<evidence type="ECO:0000259" key="9">
    <source>
        <dbReference type="PROSITE" id="PS51918"/>
    </source>
</evidence>
<dbReference type="Pfam" id="PF02310">
    <property type="entry name" value="B12-binding"/>
    <property type="match status" value="1"/>
</dbReference>
<evidence type="ECO:0000256" key="1">
    <source>
        <dbReference type="ARBA" id="ARBA00001966"/>
    </source>
</evidence>
<dbReference type="InterPro" id="IPR006638">
    <property type="entry name" value="Elp3/MiaA/NifB-like_rSAM"/>
</dbReference>
<dbReference type="InterPro" id="IPR023404">
    <property type="entry name" value="rSAM_horseshoe"/>
</dbReference>
<dbReference type="SFLD" id="SFLDS00029">
    <property type="entry name" value="Radical_SAM"/>
    <property type="match status" value="1"/>
</dbReference>
<keyword evidence="5" id="KW-0479">Metal-binding</keyword>
<evidence type="ECO:0000256" key="4">
    <source>
        <dbReference type="ARBA" id="ARBA00022691"/>
    </source>
</evidence>
<dbReference type="PROSITE" id="PS51918">
    <property type="entry name" value="RADICAL_SAM"/>
    <property type="match status" value="1"/>
</dbReference>
<dbReference type="PANTHER" id="PTHR43409:SF7">
    <property type="entry name" value="BLL1977 PROTEIN"/>
    <property type="match status" value="1"/>
</dbReference>
<evidence type="ECO:0000256" key="2">
    <source>
        <dbReference type="ARBA" id="ARBA00022603"/>
    </source>
</evidence>
<comment type="caution">
    <text evidence="10">The sequence shown here is derived from an EMBL/GenBank/DDBJ whole genome shotgun (WGS) entry which is preliminary data.</text>
</comment>
<keyword evidence="2" id="KW-0489">Methyltransferase</keyword>
<proteinExistence type="predicted"/>
<keyword evidence="7" id="KW-0411">Iron-sulfur</keyword>
<dbReference type="InterPro" id="IPR006158">
    <property type="entry name" value="Cobalamin-bd"/>
</dbReference>
<sequence length="478" mass="53387">MAVRHKVVLYNPAAVFHTMPLGLLAIGSNLDPARFDVRIIDARIEADPLDAVLKAAEGALCFGVTMLTGRPLGDALAMLRAVKRANPALTTVAGGWHPSLFPVETLDEPSIDITVAGQGERTFAEIMDRLADGAGVDGIAGVTFRGAAGQAVRNPARRLEGLDVFAPPNFELIPVERYFEFKGRRQLDYIGSIGCNFRCAFCADPFVYGRDWKATSASRLGAEIEALWRRYRFTDLNFQDETYFTHRQRVADICEEFLRRGLDFTWAGTMRADQGVRLPDEIWRLCVRSGLRRVLVGVETGSHEMMRRIRKDTTIDAILETAAKCRQHDLAVIFSFIVGFPEETEEQVEATLGLIKTLRAMSPKFETPLFYYKPYPGSALAAAVADQTPRTLDDWATFDYVAGPAGTWVPPHLYRRIERFKFYNKYAAGPGTTGESAKGWGPGRLLRRAARWRIDHDVYAAPVEKFLVQHLRPEPSLS</sequence>
<dbReference type="RefSeq" id="WP_184806308.1">
    <property type="nucleotide sequence ID" value="NZ_JACIIZ010000016.1"/>
</dbReference>
<dbReference type="AlphaFoldDB" id="A0A7X0B4B6"/>
<evidence type="ECO:0000256" key="5">
    <source>
        <dbReference type="ARBA" id="ARBA00022723"/>
    </source>
</evidence>
<dbReference type="PANTHER" id="PTHR43409">
    <property type="entry name" value="ANAEROBIC MAGNESIUM-PROTOPORPHYRIN IX MONOMETHYL ESTER CYCLASE-RELATED"/>
    <property type="match status" value="1"/>
</dbReference>
<evidence type="ECO:0000259" key="8">
    <source>
        <dbReference type="PROSITE" id="PS51332"/>
    </source>
</evidence>
<dbReference type="CDD" id="cd01335">
    <property type="entry name" value="Radical_SAM"/>
    <property type="match status" value="1"/>
</dbReference>
<dbReference type="Proteomes" id="UP000539175">
    <property type="component" value="Unassembled WGS sequence"/>
</dbReference>
<evidence type="ECO:0000313" key="11">
    <source>
        <dbReference type="Proteomes" id="UP000539175"/>
    </source>
</evidence>
<reference evidence="10 11" key="1">
    <citation type="submission" date="2020-08" db="EMBL/GenBank/DDBJ databases">
        <title>Genomic Encyclopedia of Type Strains, Phase IV (KMG-IV): sequencing the most valuable type-strain genomes for metagenomic binning, comparative biology and taxonomic classification.</title>
        <authorList>
            <person name="Goeker M."/>
        </authorList>
    </citation>
    <scope>NUCLEOTIDE SEQUENCE [LARGE SCALE GENOMIC DNA]</scope>
    <source>
        <strain evidence="10 11">DSM 22198</strain>
    </source>
</reference>
<dbReference type="SFLD" id="SFLDG01123">
    <property type="entry name" value="methyltransferase_(Class_B)"/>
    <property type="match status" value="1"/>
</dbReference>
<dbReference type="CDD" id="cd02068">
    <property type="entry name" value="radical_SAM_B12_BD"/>
    <property type="match status" value="1"/>
</dbReference>
<dbReference type="Gene3D" id="3.80.30.20">
    <property type="entry name" value="tm_1862 like domain"/>
    <property type="match status" value="1"/>
</dbReference>
<dbReference type="GO" id="GO:0031419">
    <property type="term" value="F:cobalamin binding"/>
    <property type="evidence" value="ECO:0007669"/>
    <property type="project" value="InterPro"/>
</dbReference>
<protein>
    <submittedName>
        <fullName evidence="10">Radical SAM superfamily enzyme YgiQ (UPF0313 family)</fullName>
    </submittedName>
</protein>
<dbReference type="GO" id="GO:0003824">
    <property type="term" value="F:catalytic activity"/>
    <property type="evidence" value="ECO:0007669"/>
    <property type="project" value="InterPro"/>
</dbReference>
<dbReference type="Gene3D" id="3.40.50.280">
    <property type="entry name" value="Cobalamin-binding domain"/>
    <property type="match status" value="1"/>
</dbReference>